<keyword evidence="2" id="KW-0812">Transmembrane</keyword>
<dbReference type="PRINTS" id="PR01217">
    <property type="entry name" value="PRICHEXTENSN"/>
</dbReference>
<evidence type="ECO:0008006" key="6">
    <source>
        <dbReference type="Google" id="ProtNLM"/>
    </source>
</evidence>
<feature type="compositionally biased region" description="Polar residues" evidence="1">
    <location>
        <begin position="113"/>
        <end position="127"/>
    </location>
</feature>
<feature type="region of interest" description="Disordered" evidence="1">
    <location>
        <begin position="224"/>
        <end position="243"/>
    </location>
</feature>
<sequence>MLSVMRKSWLLFAVFALVALSSALSLEEALHIDGIEDYLHFGKRQQASGTGSAQDPSPEPESTPAPEPPSSNPPPPQSTPPPASATPPPPAPSSKEPDNQPPPSASASPSPNEPDQPSQPEQSSTPNQPAPPSTPTSGGNDNGPSETPAPGPSNPPATTPGATPGPGPVSTERITAPVVRTTPLVATSYQEYVTVYTTISNGQNVIVSQRTSSAALITTGQAEYTQLPDPQSGPSNSGSGGISEGNKKIIGGVIGGIGGAILLGGIAIVCWRMWGRKKRVSEDDDDLMAGTGAALGDKSHSSPNSTPFQTNLEQYHNPGVRPNAAANF</sequence>
<keyword evidence="2" id="KW-1133">Transmembrane helix</keyword>
<evidence type="ECO:0000256" key="3">
    <source>
        <dbReference type="SAM" id="SignalP"/>
    </source>
</evidence>
<dbReference type="AlphaFoldDB" id="A0A7C8I9K8"/>
<name>A0A7C8I9K8_9PLEO</name>
<gene>
    <name evidence="4" type="ORF">BDV95DRAFT_628281</name>
</gene>
<feature type="compositionally biased region" description="Pro residues" evidence="1">
    <location>
        <begin position="147"/>
        <end position="167"/>
    </location>
</feature>
<organism evidence="4 5">
    <name type="scientific">Massariosphaeria phaeospora</name>
    <dbReference type="NCBI Taxonomy" id="100035"/>
    <lineage>
        <taxon>Eukaryota</taxon>
        <taxon>Fungi</taxon>
        <taxon>Dikarya</taxon>
        <taxon>Ascomycota</taxon>
        <taxon>Pezizomycotina</taxon>
        <taxon>Dothideomycetes</taxon>
        <taxon>Pleosporomycetidae</taxon>
        <taxon>Pleosporales</taxon>
        <taxon>Pleosporales incertae sedis</taxon>
        <taxon>Massariosphaeria</taxon>
    </lineage>
</organism>
<feature type="region of interest" description="Disordered" evidence="1">
    <location>
        <begin position="44"/>
        <end position="175"/>
    </location>
</feature>
<dbReference type="EMBL" id="JAADJZ010000009">
    <property type="protein sequence ID" value="KAF2872706.1"/>
    <property type="molecule type" value="Genomic_DNA"/>
</dbReference>
<reference evidence="4 5" key="1">
    <citation type="submission" date="2020-01" db="EMBL/GenBank/DDBJ databases">
        <authorList>
            <consortium name="DOE Joint Genome Institute"/>
            <person name="Haridas S."/>
            <person name="Albert R."/>
            <person name="Binder M."/>
            <person name="Bloem J."/>
            <person name="Labutti K."/>
            <person name="Salamov A."/>
            <person name="Andreopoulos B."/>
            <person name="Baker S.E."/>
            <person name="Barry K."/>
            <person name="Bills G."/>
            <person name="Bluhm B.H."/>
            <person name="Cannon C."/>
            <person name="Castanera R."/>
            <person name="Culley D.E."/>
            <person name="Daum C."/>
            <person name="Ezra D."/>
            <person name="Gonzalez J.B."/>
            <person name="Henrissat B."/>
            <person name="Kuo A."/>
            <person name="Liang C."/>
            <person name="Lipzen A."/>
            <person name="Lutzoni F."/>
            <person name="Magnuson J."/>
            <person name="Mondo S."/>
            <person name="Nolan M."/>
            <person name="Ohm R."/>
            <person name="Pangilinan J."/>
            <person name="Park H.-J.H."/>
            <person name="Ramirez L."/>
            <person name="Alfaro M."/>
            <person name="Sun H."/>
            <person name="Tritt A."/>
            <person name="Yoshinaga Y."/>
            <person name="Zwiers L.-H.L."/>
            <person name="Turgeon B.G."/>
            <person name="Goodwin S.B."/>
            <person name="Spatafora J.W."/>
            <person name="Crous P.W."/>
            <person name="Grigoriev I.V."/>
        </authorList>
    </citation>
    <scope>NUCLEOTIDE SEQUENCE [LARGE SCALE GENOMIC DNA]</scope>
    <source>
        <strain evidence="4 5">CBS 611.86</strain>
    </source>
</reference>
<keyword evidence="5" id="KW-1185">Reference proteome</keyword>
<keyword evidence="3" id="KW-0732">Signal</keyword>
<feature type="chain" id="PRO_5028816417" description="Mid2 domain-containing protein" evidence="3">
    <location>
        <begin position="26"/>
        <end position="328"/>
    </location>
</feature>
<comment type="caution">
    <text evidence="4">The sequence shown here is derived from an EMBL/GenBank/DDBJ whole genome shotgun (WGS) entry which is preliminary data.</text>
</comment>
<evidence type="ECO:0000313" key="4">
    <source>
        <dbReference type="EMBL" id="KAF2872706.1"/>
    </source>
</evidence>
<protein>
    <recommendedName>
        <fullName evidence="6">Mid2 domain-containing protein</fullName>
    </recommendedName>
</protein>
<accession>A0A7C8I9K8</accession>
<feature type="compositionally biased region" description="Polar residues" evidence="1">
    <location>
        <begin position="301"/>
        <end position="314"/>
    </location>
</feature>
<dbReference type="Proteomes" id="UP000481861">
    <property type="component" value="Unassembled WGS sequence"/>
</dbReference>
<keyword evidence="2" id="KW-0472">Membrane</keyword>
<dbReference type="OrthoDB" id="5425782at2759"/>
<feature type="transmembrane region" description="Helical" evidence="2">
    <location>
        <begin position="249"/>
        <end position="271"/>
    </location>
</feature>
<evidence type="ECO:0000313" key="5">
    <source>
        <dbReference type="Proteomes" id="UP000481861"/>
    </source>
</evidence>
<evidence type="ECO:0000256" key="2">
    <source>
        <dbReference type="SAM" id="Phobius"/>
    </source>
</evidence>
<feature type="region of interest" description="Disordered" evidence="1">
    <location>
        <begin position="289"/>
        <end position="328"/>
    </location>
</feature>
<feature type="signal peptide" evidence="3">
    <location>
        <begin position="1"/>
        <end position="25"/>
    </location>
</feature>
<feature type="compositionally biased region" description="Pro residues" evidence="1">
    <location>
        <begin position="57"/>
        <end position="92"/>
    </location>
</feature>
<evidence type="ECO:0000256" key="1">
    <source>
        <dbReference type="SAM" id="MobiDB-lite"/>
    </source>
</evidence>
<feature type="compositionally biased region" description="Polar residues" evidence="1">
    <location>
        <begin position="45"/>
        <end position="55"/>
    </location>
</feature>
<proteinExistence type="predicted"/>